<evidence type="ECO:0000259" key="5">
    <source>
        <dbReference type="PROSITE" id="PS50931"/>
    </source>
</evidence>
<organism evidence="6 7">
    <name type="scientific">Congregibacter variabilis</name>
    <dbReference type="NCBI Taxonomy" id="3081200"/>
    <lineage>
        <taxon>Bacteria</taxon>
        <taxon>Pseudomonadati</taxon>
        <taxon>Pseudomonadota</taxon>
        <taxon>Gammaproteobacteria</taxon>
        <taxon>Cellvibrionales</taxon>
        <taxon>Halieaceae</taxon>
        <taxon>Congregibacter</taxon>
    </lineage>
</organism>
<dbReference type="InterPro" id="IPR036390">
    <property type="entry name" value="WH_DNA-bd_sf"/>
</dbReference>
<reference evidence="6 7" key="1">
    <citation type="submission" date="2023-10" db="EMBL/GenBank/DDBJ databases">
        <title>Two novel species belonging to the OM43/NOR5 clade.</title>
        <authorList>
            <person name="Park M."/>
        </authorList>
    </citation>
    <scope>NUCLEOTIDE SEQUENCE [LARGE SCALE GENOMIC DNA]</scope>
    <source>
        <strain evidence="6 7">IMCC43200</strain>
    </source>
</reference>
<dbReference type="RefSeq" id="WP_407349801.1">
    <property type="nucleotide sequence ID" value="NZ_CP136864.1"/>
</dbReference>
<keyword evidence="2" id="KW-0805">Transcription regulation</keyword>
<dbReference type="InterPro" id="IPR005119">
    <property type="entry name" value="LysR_subst-bd"/>
</dbReference>
<sequence>MAVPINQVIAFSAVARTGSFAEAAVGLHLSQPALSIAIKNLEESLGGKLFARTTRSVTLTPEGKAFYPVARRLLSDWEQSLQDVRNHFSLRRGKLDIAAMPTYTINLLPKILASFHRQYPNINVTVHDVIAESVVEMVREHRCELGVTFDPDDSPDLTFQPLFIDRFIAILPSQHPLLRKRSLRWRDLLDYPHISLQKPAGTRARIDQSLAKESLRITPAFESHQLVSIGRMVREGLGLSVVPSTSRAQMKEMGLECRAIAFPVITHRLGVITRRQQTLSAAAQAMASLIRQMSPKKNEP</sequence>
<gene>
    <name evidence="6" type="ORF">R0135_08325</name>
</gene>
<keyword evidence="4" id="KW-0804">Transcription</keyword>
<evidence type="ECO:0000256" key="4">
    <source>
        <dbReference type="ARBA" id="ARBA00023163"/>
    </source>
</evidence>
<accession>A0ABZ0I7Y7</accession>
<evidence type="ECO:0000313" key="7">
    <source>
        <dbReference type="Proteomes" id="UP001626537"/>
    </source>
</evidence>
<evidence type="ECO:0000256" key="3">
    <source>
        <dbReference type="ARBA" id="ARBA00023125"/>
    </source>
</evidence>
<evidence type="ECO:0000256" key="2">
    <source>
        <dbReference type="ARBA" id="ARBA00023015"/>
    </source>
</evidence>
<dbReference type="SUPFAM" id="SSF53850">
    <property type="entry name" value="Periplasmic binding protein-like II"/>
    <property type="match status" value="1"/>
</dbReference>
<feature type="domain" description="HTH lysR-type" evidence="5">
    <location>
        <begin position="3"/>
        <end position="60"/>
    </location>
</feature>
<evidence type="ECO:0000256" key="1">
    <source>
        <dbReference type="ARBA" id="ARBA00009437"/>
    </source>
</evidence>
<dbReference type="CDD" id="cd08440">
    <property type="entry name" value="PBP2_LTTR_like_4"/>
    <property type="match status" value="1"/>
</dbReference>
<dbReference type="PRINTS" id="PR00039">
    <property type="entry name" value="HTHLYSR"/>
</dbReference>
<dbReference type="InterPro" id="IPR036388">
    <property type="entry name" value="WH-like_DNA-bd_sf"/>
</dbReference>
<dbReference type="PANTHER" id="PTHR30419:SF30">
    <property type="entry name" value="LYSR FAMILY TRANSCRIPTIONAL REGULATOR"/>
    <property type="match status" value="1"/>
</dbReference>
<dbReference type="InterPro" id="IPR000847">
    <property type="entry name" value="LysR_HTH_N"/>
</dbReference>
<keyword evidence="3" id="KW-0238">DNA-binding</keyword>
<dbReference type="Pfam" id="PF03466">
    <property type="entry name" value="LysR_substrate"/>
    <property type="match status" value="1"/>
</dbReference>
<dbReference type="Gene3D" id="1.10.10.10">
    <property type="entry name" value="Winged helix-like DNA-binding domain superfamily/Winged helix DNA-binding domain"/>
    <property type="match status" value="1"/>
</dbReference>
<dbReference type="PROSITE" id="PS50931">
    <property type="entry name" value="HTH_LYSR"/>
    <property type="match status" value="1"/>
</dbReference>
<dbReference type="InterPro" id="IPR050950">
    <property type="entry name" value="HTH-type_LysR_regulators"/>
</dbReference>
<dbReference type="Gene3D" id="3.40.190.290">
    <property type="match status" value="1"/>
</dbReference>
<evidence type="ECO:0000313" key="6">
    <source>
        <dbReference type="EMBL" id="WOJ95166.1"/>
    </source>
</evidence>
<dbReference type="EMBL" id="CP136864">
    <property type="protein sequence ID" value="WOJ95166.1"/>
    <property type="molecule type" value="Genomic_DNA"/>
</dbReference>
<dbReference type="Proteomes" id="UP001626537">
    <property type="component" value="Chromosome"/>
</dbReference>
<dbReference type="SUPFAM" id="SSF46785">
    <property type="entry name" value="Winged helix' DNA-binding domain"/>
    <property type="match status" value="1"/>
</dbReference>
<comment type="similarity">
    <text evidence="1">Belongs to the LysR transcriptional regulatory family.</text>
</comment>
<proteinExistence type="inferred from homology"/>
<keyword evidence="7" id="KW-1185">Reference proteome</keyword>
<dbReference type="Pfam" id="PF00126">
    <property type="entry name" value="HTH_1"/>
    <property type="match status" value="1"/>
</dbReference>
<dbReference type="PANTHER" id="PTHR30419">
    <property type="entry name" value="HTH-TYPE TRANSCRIPTIONAL REGULATOR YBHD"/>
    <property type="match status" value="1"/>
</dbReference>
<protein>
    <submittedName>
        <fullName evidence="6">LysR substrate-binding domain-containing protein</fullName>
    </submittedName>
</protein>
<name>A0ABZ0I7Y7_9GAMM</name>